<dbReference type="SMART" id="SM00028">
    <property type="entry name" value="TPR"/>
    <property type="match status" value="3"/>
</dbReference>
<dbReference type="EMBL" id="JAPDDP010000002">
    <property type="protein sequence ID" value="MDA0179008.1"/>
    <property type="molecule type" value="Genomic_DNA"/>
</dbReference>
<keyword evidence="4" id="KW-1185">Reference proteome</keyword>
<dbReference type="SUPFAM" id="SSF48452">
    <property type="entry name" value="TPR-like"/>
    <property type="match status" value="1"/>
</dbReference>
<sequence>MPQVLDIEQSVLLLEIEPPFDKRDIQKARRKLAKVWHPDIAPPGRQLEHERHLKAINQAADQLESLAEQSRGGKVSKNAVKVSAAAARKRRAEEGARAYAEEQRQRAEDGERQKHDPFGSRVPDHSVVHRYARCLSYPEWGVGSVNGIYFTGHGDDVQQWARVSFQPGIRTVPAGSLQFVDFSKPDPGAERVMRFMTAAKHALAEGDFKLAARRLVFARDAEPDNTQVLRLMTLAFWQAGDFSAAARSVRDWIRAEKDRPAPYRYAARIYESMGALSQAVDAGQREVAADPTDASAWERLGRLRMRTFDREGAREALDHARAVGPSEEGLMDLALVANLMGDVGTEVSACEQATQLFPESETAWARYAHALARTDRVSDCLEACERALKLADDPEVRDLRDQVARLAPRELKAA</sequence>
<evidence type="ECO:0000256" key="1">
    <source>
        <dbReference type="SAM" id="MobiDB-lite"/>
    </source>
</evidence>
<dbReference type="InterPro" id="IPR001623">
    <property type="entry name" value="DnaJ_domain"/>
</dbReference>
<dbReference type="SUPFAM" id="SSF46565">
    <property type="entry name" value="Chaperone J-domain"/>
    <property type="match status" value="1"/>
</dbReference>
<dbReference type="InterPro" id="IPR036869">
    <property type="entry name" value="J_dom_sf"/>
</dbReference>
<dbReference type="PROSITE" id="PS50076">
    <property type="entry name" value="DNAJ_2"/>
    <property type="match status" value="1"/>
</dbReference>
<dbReference type="RefSeq" id="WP_270023275.1">
    <property type="nucleotide sequence ID" value="NZ_JAPDDP010000002.1"/>
</dbReference>
<reference evidence="3" key="1">
    <citation type="submission" date="2022-10" db="EMBL/GenBank/DDBJ databases">
        <title>The WGS of Solirubrobacter phytolaccae KCTC 29190.</title>
        <authorList>
            <person name="Jiang Z."/>
        </authorList>
    </citation>
    <scope>NUCLEOTIDE SEQUENCE</scope>
    <source>
        <strain evidence="3">KCTC 29190</strain>
    </source>
</reference>
<accession>A0A9X3N3G3</accession>
<feature type="domain" description="J" evidence="2">
    <location>
        <begin position="9"/>
        <end position="119"/>
    </location>
</feature>
<proteinExistence type="predicted"/>
<dbReference type="Gene3D" id="1.25.40.10">
    <property type="entry name" value="Tetratricopeptide repeat domain"/>
    <property type="match status" value="1"/>
</dbReference>
<dbReference type="CDD" id="cd06257">
    <property type="entry name" value="DnaJ"/>
    <property type="match status" value="1"/>
</dbReference>
<name>A0A9X3N3G3_9ACTN</name>
<protein>
    <submittedName>
        <fullName evidence="3">DnaJ domain-containing protein</fullName>
    </submittedName>
</protein>
<feature type="region of interest" description="Disordered" evidence="1">
    <location>
        <begin position="91"/>
        <end position="122"/>
    </location>
</feature>
<evidence type="ECO:0000259" key="2">
    <source>
        <dbReference type="PROSITE" id="PS50076"/>
    </source>
</evidence>
<organism evidence="3 4">
    <name type="scientific">Solirubrobacter phytolaccae</name>
    <dbReference type="NCBI Taxonomy" id="1404360"/>
    <lineage>
        <taxon>Bacteria</taxon>
        <taxon>Bacillati</taxon>
        <taxon>Actinomycetota</taxon>
        <taxon>Thermoleophilia</taxon>
        <taxon>Solirubrobacterales</taxon>
        <taxon>Solirubrobacteraceae</taxon>
        <taxon>Solirubrobacter</taxon>
    </lineage>
</organism>
<gene>
    <name evidence="3" type="ORF">OJ997_01780</name>
</gene>
<dbReference type="Proteomes" id="UP001147653">
    <property type="component" value="Unassembled WGS sequence"/>
</dbReference>
<evidence type="ECO:0000313" key="3">
    <source>
        <dbReference type="EMBL" id="MDA0179008.1"/>
    </source>
</evidence>
<dbReference type="InterPro" id="IPR011990">
    <property type="entry name" value="TPR-like_helical_dom_sf"/>
</dbReference>
<dbReference type="Gene3D" id="1.10.287.110">
    <property type="entry name" value="DnaJ domain"/>
    <property type="match status" value="1"/>
</dbReference>
<dbReference type="InterPro" id="IPR019734">
    <property type="entry name" value="TPR_rpt"/>
</dbReference>
<dbReference type="AlphaFoldDB" id="A0A9X3N3G3"/>
<evidence type="ECO:0000313" key="4">
    <source>
        <dbReference type="Proteomes" id="UP001147653"/>
    </source>
</evidence>
<comment type="caution">
    <text evidence="3">The sequence shown here is derived from an EMBL/GenBank/DDBJ whole genome shotgun (WGS) entry which is preliminary data.</text>
</comment>